<dbReference type="HAMAP" id="MF_01058">
    <property type="entry name" value="GAP_YihI"/>
    <property type="match status" value="1"/>
</dbReference>
<proteinExistence type="inferred from homology"/>
<dbReference type="NCBIfam" id="NF003560">
    <property type="entry name" value="PRK05244.1-1"/>
    <property type="match status" value="1"/>
</dbReference>
<comment type="subunit">
    <text evidence="3">Interacts with Der.</text>
</comment>
<name>A0A975DAD7_9GAMM</name>
<evidence type="ECO:0000313" key="6">
    <source>
        <dbReference type="Proteomes" id="UP000682739"/>
    </source>
</evidence>
<dbReference type="KEGG" id="psym:J1N51_11000"/>
<comment type="similarity">
    <text evidence="3">Belongs to the YihI family.</text>
</comment>
<evidence type="ECO:0000313" key="5">
    <source>
        <dbReference type="EMBL" id="QTH63259.1"/>
    </source>
</evidence>
<feature type="compositionally biased region" description="Polar residues" evidence="4">
    <location>
        <begin position="36"/>
        <end position="46"/>
    </location>
</feature>
<dbReference type="EMBL" id="CP072110">
    <property type="protein sequence ID" value="QTH63259.1"/>
    <property type="molecule type" value="Genomic_DNA"/>
</dbReference>
<dbReference type="AlphaFoldDB" id="A0A975DAD7"/>
<evidence type="ECO:0000256" key="2">
    <source>
        <dbReference type="ARBA" id="ARBA00022517"/>
    </source>
</evidence>
<gene>
    <name evidence="3" type="primary">yihI</name>
    <name evidence="5" type="ORF">J1N51_11000</name>
</gene>
<protein>
    <recommendedName>
        <fullName evidence="3">Der GTPase-activating protein YihI</fullName>
    </recommendedName>
</protein>
<keyword evidence="1 3" id="KW-0343">GTPase activation</keyword>
<feature type="compositionally biased region" description="Basic and acidic residues" evidence="4">
    <location>
        <begin position="16"/>
        <end position="27"/>
    </location>
</feature>
<comment type="function">
    <text evidence="3">A GTPase-activating protein (GAP) that modifies Der/EngA GTPase function. May play a role in ribosome biogenesis.</text>
</comment>
<dbReference type="Pfam" id="PF04220">
    <property type="entry name" value="YihI"/>
    <property type="match status" value="1"/>
</dbReference>
<dbReference type="Proteomes" id="UP000682739">
    <property type="component" value="Chromosome"/>
</dbReference>
<evidence type="ECO:0000256" key="4">
    <source>
        <dbReference type="SAM" id="MobiDB-lite"/>
    </source>
</evidence>
<keyword evidence="2 3" id="KW-0690">Ribosome biogenesis</keyword>
<dbReference type="InterPro" id="IPR007336">
    <property type="entry name" value="YihI"/>
</dbReference>
<feature type="region of interest" description="Disordered" evidence="4">
    <location>
        <begin position="161"/>
        <end position="184"/>
    </location>
</feature>
<dbReference type="RefSeq" id="WP_208831315.1">
    <property type="nucleotide sequence ID" value="NZ_CP072110.1"/>
</dbReference>
<accession>A0A975DAD7</accession>
<feature type="region of interest" description="Disordered" evidence="4">
    <location>
        <begin position="1"/>
        <end position="97"/>
    </location>
</feature>
<keyword evidence="6" id="KW-1185">Reference proteome</keyword>
<reference evidence="5" key="1">
    <citation type="submission" date="2021-03" db="EMBL/GenBank/DDBJ databases">
        <title>Description of Psychrosphaera ytuae sp. nov. isolated from deep sea sediment of South China Sea.</title>
        <authorList>
            <person name="Zhang J."/>
            <person name="Xu X.-D."/>
        </authorList>
    </citation>
    <scope>NUCLEOTIDE SEQUENCE</scope>
    <source>
        <strain evidence="5">MTZ26</strain>
    </source>
</reference>
<feature type="compositionally biased region" description="Acidic residues" evidence="4">
    <location>
        <begin position="161"/>
        <end position="172"/>
    </location>
</feature>
<evidence type="ECO:0000256" key="3">
    <source>
        <dbReference type="HAMAP-Rule" id="MF_01058"/>
    </source>
</evidence>
<feature type="compositionally biased region" description="Basic and acidic residues" evidence="4">
    <location>
        <begin position="86"/>
        <end position="97"/>
    </location>
</feature>
<organism evidence="5 6">
    <name type="scientific">Psychrosphaera ytuae</name>
    <dbReference type="NCBI Taxonomy" id="2820710"/>
    <lineage>
        <taxon>Bacteria</taxon>
        <taxon>Pseudomonadati</taxon>
        <taxon>Pseudomonadota</taxon>
        <taxon>Gammaproteobacteria</taxon>
        <taxon>Alteromonadales</taxon>
        <taxon>Pseudoalteromonadaceae</taxon>
        <taxon>Psychrosphaera</taxon>
    </lineage>
</organism>
<dbReference type="GO" id="GO:0042254">
    <property type="term" value="P:ribosome biogenesis"/>
    <property type="evidence" value="ECO:0007669"/>
    <property type="project" value="UniProtKB-KW"/>
</dbReference>
<dbReference type="GO" id="GO:0005096">
    <property type="term" value="F:GTPase activator activity"/>
    <property type="evidence" value="ECO:0007669"/>
    <property type="project" value="UniProtKB-KW"/>
</dbReference>
<evidence type="ECO:0000256" key="1">
    <source>
        <dbReference type="ARBA" id="ARBA00022468"/>
    </source>
</evidence>
<sequence length="184" mass="20761">MTRRKKSRKVGQIGVRKQETRPADTKSPRKKKAPKGQQSGNRNSLVEDNAKNPAGSAESTKKDPRVGSKKPISLIKTETQPKPVKPKLDPKKAVPTVKLEKVNEPQIDPQQELERIESDERLIELAERAENGELLTGKDAKYFNKMMDRHAELLEELGIETEEESDPLDSLDGDQWNDLLTDKD</sequence>